<organism evidence="1 2">
    <name type="scientific">Dioscorea alata</name>
    <name type="common">Purple yam</name>
    <dbReference type="NCBI Taxonomy" id="55571"/>
    <lineage>
        <taxon>Eukaryota</taxon>
        <taxon>Viridiplantae</taxon>
        <taxon>Streptophyta</taxon>
        <taxon>Embryophyta</taxon>
        <taxon>Tracheophyta</taxon>
        <taxon>Spermatophyta</taxon>
        <taxon>Magnoliopsida</taxon>
        <taxon>Liliopsida</taxon>
        <taxon>Dioscoreales</taxon>
        <taxon>Dioscoreaceae</taxon>
        <taxon>Dioscorea</taxon>
    </lineage>
</organism>
<dbReference type="EC" id="2.7.7.7" evidence="1"/>
<keyword evidence="1" id="KW-0808">Transferase</keyword>
<sequence>MGPLRRLEWRSTMMRSLATTELRMKPKRISVDKVMAKASTRPCDAFLLGILLIVGATQTWVLMGGVMKGFITPIQTDWTANRPPIPAIAALGYHPSPVIAAARMASGSPKSRVDQFFALRKRRPQSLKEEKPHGNTKTTPESSPSGKGSLNSYLVKSPDSQRRLDSVKRNISLEIGLPSETAQKPVLRSCSSERTDGRVGEHGEQVLEKEVSVCESKAGGNPELKKFATDFLSLYCSEVLPVEQEQKGQKRNGSPSLLVVCDQTNVKKQCALKVEDDAPGHDGSECSESKMSMKTQEMIDFSASKPTVSTRRCSGTPKAGLHAPGMLNTPRTVSRKSLISPGDEFWNEAFDVADGFYHPLDQASCARGERENVCPMDLSSCIAPSGGGIILRSENGVLEAQGVEGEKCGMLLNGSDKSQAGVHSGKVSPLPVKHFDFSHEENIIKEKKFTLERSETLDALTSAAVDTSCINQNDASTSSSKRNPETSIVGNAFDKAKGDARKVHEILKGAFGAIEEVNLLAQENDAKSKGNDVGAHVGESYVVRGSFSVEERKIRSIACKTNDATATPSSSMPLKNHLQLTSWLPSKICSIYMKKGISSLYPWQVDCLTVDGVLERRNLVYCASTSAGKSFVAEILMLRRVVLTGKIAILVLPYVSLCVEKAEHLELVLEPLGKHVRSFYGSQGGGSLPKDTSVAVCTIEKANSLINKLLEEGRLSEVGIIVIDELHMVGDQHRGYLLEIMLTKLRYAAGEGNTESSSGESSDSSNKADPARGLQIIGMSATMPNVAAVADWLQAALYQTNFRPVPLEEYIKVGNTIFDKKLDVVRVLPKTSDFGGKDPDHIVELCNEVVQEGHSVLLFCSSRKGCETTARHVSKFLKKFSVATREVCEFNDTSSAIEALRKCPAGLDPVLEETIPSGVGYHHAGLTVEEREIVETCYRKGLVRVLTATSTLAAGVNLPARRVIFRQPRVGRDFLDGTRYRQMAGRAGRTGIDTKGESILVCKPDELKKVSAILNDSCPPLQSCLSEDKNGMIHAILEVVAGGIVQTASDIHRYVRCTLLNSTKPFQDVVKSAQDSLRWLCHNKFLEWNEETRLYSTTPLGQAAFGSSLSPEESLVVLEDLLRAREGFVLASDLHLVYLVTPINVDIEPDWELYYERFMELSAIDQSVGNRVGVAEPFLMRMAHGAPVPGQNWMRGKKNGPYSRLQKRDVPNNKILLSSEQTLRVAKRFYVALMLSRLVQEAPVADVCESFKVARGTIQGLQENAGRFASMVSLFSGRLGWHDLEGLIAKFQNRVSFGVRAEIVELTNIPYVKGSRARALYKAGLRTPLAIAEASVPDIVKALFEYSSWTEENSALRRVQLGAAKKIKNAARKVVLDQAEEARLAAFSTFKSLGIHMPQFSHPFPPIKAEDSASRGASMGSSGEDAISCADIRELTKNSHVSIQQSGIDRSLLCGDFCQAVVGNNLNNHTDDACQVITGNNLNSHTDDACQAIMGNNSIEHTAKIDAKEVRSTRAMDNDHKNANAKLVREVCSPTIGPTHAFDAVDIKVSLASSFPVLNEGSTSGVDVTEPGNMGGHVGGVSEPSCHKSNLSDKGPISMSNFQGGFDFFLDEWDAVKEFYFDVHFTKHLELSSCVQFEVFGLAICWKNSPVYYINLTKDLVASGKQNKCLTGNLADDVTNGLAINDIWELARCRWNKIAKIMERNGVRKTTWNLKVQIQVLKIPSISIQRFGRLYHDHKDIDGIEVVGGSYLLLPSISVCDGIDMCLISWILWPDEESKSNQSLEKLVKKRMSSEAAAAANRDSRWKNQMHKAAHNGCCRRVAQTRALDSVLWKLLASENLVEALTNIEIPLVKVLADMEHWGIGIDMEACLHARHILVRKLKELETEAYSLAGIRFSLSTAADIANVLYRHLKLPLPEGCNIGKQHPSTDKRSLDLLRNQHPIISVIKEHRTLAKLLNSTLGSICSRARLCMKSHRYTIQGHWLQTSTATGRLSMEEPNLQCVEHMVFFRSYQSDEHEKIPPEINCDHINARDFFIPTQDNWLLLTADYSQIELRLMAHFSQDSSLIDVLSKPDGDVFNMIASRWISKQECMVSSQERDQTKRLVYGILYGMGANTLAEQLECSSEEAAEKIKSFKVSFPGVSSWLQEVVASCRHKGYVETLKGRKRFLSKIKTGNSKERAKAQRQAVNSLCQGSAADIIKIAMINIHSVISEGYEARNLINGASTNFPMLKGHCRIILQVHDELVLEVDPKFIKEAGNLLQMSMENAASLLVPLRVKLKFGKTWGSLQPFVPET</sequence>
<reference evidence="2" key="1">
    <citation type="journal article" date="2022" name="Nat. Commun.">
        <title>Chromosome evolution and the genetic basis of agronomically important traits in greater yam.</title>
        <authorList>
            <person name="Bredeson J.V."/>
            <person name="Lyons J.B."/>
            <person name="Oniyinde I.O."/>
            <person name="Okereke N.R."/>
            <person name="Kolade O."/>
            <person name="Nnabue I."/>
            <person name="Nwadili C.O."/>
            <person name="Hribova E."/>
            <person name="Parker M."/>
            <person name="Nwogha J."/>
            <person name="Shu S."/>
            <person name="Carlson J."/>
            <person name="Kariba R."/>
            <person name="Muthemba S."/>
            <person name="Knop K."/>
            <person name="Barton G.J."/>
            <person name="Sherwood A.V."/>
            <person name="Lopez-Montes A."/>
            <person name="Asiedu R."/>
            <person name="Jamnadass R."/>
            <person name="Muchugi A."/>
            <person name="Goodstein D."/>
            <person name="Egesi C.N."/>
            <person name="Featherston J."/>
            <person name="Asfaw A."/>
            <person name="Simpson G.G."/>
            <person name="Dolezel J."/>
            <person name="Hendre P.S."/>
            <person name="Van Deynze A."/>
            <person name="Kumar P.L."/>
            <person name="Obidiegwu J.E."/>
            <person name="Bhattacharjee R."/>
            <person name="Rokhsar D.S."/>
        </authorList>
    </citation>
    <scope>NUCLEOTIDE SEQUENCE [LARGE SCALE GENOMIC DNA]</scope>
    <source>
        <strain evidence="2">cv. TDa95/00328</strain>
    </source>
</reference>
<dbReference type="EMBL" id="CM037027">
    <property type="protein sequence ID" value="KAH7658272.1"/>
    <property type="molecule type" value="Genomic_DNA"/>
</dbReference>
<keyword evidence="1" id="KW-0548">Nucleotidyltransferase</keyword>
<name>A0ACB7UDA9_DIOAL</name>
<gene>
    <name evidence="1" type="ORF">IHE45_17G077300</name>
</gene>
<proteinExistence type="predicted"/>
<accession>A0ACB7UDA9</accession>
<keyword evidence="2" id="KW-1185">Reference proteome</keyword>
<evidence type="ECO:0000313" key="1">
    <source>
        <dbReference type="EMBL" id="KAH7658272.1"/>
    </source>
</evidence>
<protein>
    <submittedName>
        <fullName evidence="1">DNA-directed DNA polymerase protein</fullName>
        <ecNumber evidence="1">2.7.7.7</ecNumber>
    </submittedName>
</protein>
<evidence type="ECO:0000313" key="2">
    <source>
        <dbReference type="Proteomes" id="UP000827976"/>
    </source>
</evidence>
<keyword evidence="1" id="KW-0239">DNA-directed DNA polymerase</keyword>
<dbReference type="Proteomes" id="UP000827976">
    <property type="component" value="Chromosome 17"/>
</dbReference>
<comment type="caution">
    <text evidence="1">The sequence shown here is derived from an EMBL/GenBank/DDBJ whole genome shotgun (WGS) entry which is preliminary data.</text>
</comment>